<gene>
    <name evidence="2" type="ORF">ACFQBM_00915</name>
</gene>
<comment type="caution">
    <text evidence="2">The sequence shown here is derived from an EMBL/GenBank/DDBJ whole genome shotgun (WGS) entry which is preliminary data.</text>
</comment>
<dbReference type="InterPro" id="IPR037026">
    <property type="entry name" value="Vgr_OB-fold_dom_sf"/>
</dbReference>
<organism evidence="2 3">
    <name type="scientific">Microbulbifer taiwanensis</name>
    <dbReference type="NCBI Taxonomy" id="986746"/>
    <lineage>
        <taxon>Bacteria</taxon>
        <taxon>Pseudomonadati</taxon>
        <taxon>Pseudomonadota</taxon>
        <taxon>Gammaproteobacteria</taxon>
        <taxon>Cellvibrionales</taxon>
        <taxon>Microbulbiferaceae</taxon>
        <taxon>Microbulbifer</taxon>
    </lineage>
</organism>
<proteinExistence type="predicted"/>
<evidence type="ECO:0000313" key="3">
    <source>
        <dbReference type="Proteomes" id="UP001596425"/>
    </source>
</evidence>
<name>A0ABW1YIG9_9GAMM</name>
<sequence length="229" mass="23869">MMLQEAGFWSGNTQAPGRLYGAVVGIVSNNVDPDGMGRVKVTFPWLSAEDESGWVRIATPMAGAGRGVWMLPEVGDEVLLMFANGNIDQPYVVGALWNGVDAPPDNNDDGRNNRRVICSRSGHTLVFDDTEGAETITISGAAQKNKIVIDASGESISIESSGRINLSAAGGIDLQSDGDIAIECATFSLSAQKSYEVKANGSGSLSAASGLGIDCMAGVKINKDALEVT</sequence>
<dbReference type="SUPFAM" id="SSF69255">
    <property type="entry name" value="gp5 N-terminal domain-like"/>
    <property type="match status" value="1"/>
</dbReference>
<keyword evidence="3" id="KW-1185">Reference proteome</keyword>
<dbReference type="Gene3D" id="2.40.50.230">
    <property type="entry name" value="Gp5 N-terminal domain"/>
    <property type="match status" value="1"/>
</dbReference>
<dbReference type="SUPFAM" id="SSF69349">
    <property type="entry name" value="Phage fibre proteins"/>
    <property type="match status" value="1"/>
</dbReference>
<dbReference type="InterPro" id="IPR006531">
    <property type="entry name" value="Gp5/Vgr_OB"/>
</dbReference>
<dbReference type="Proteomes" id="UP001596425">
    <property type="component" value="Unassembled WGS sequence"/>
</dbReference>
<dbReference type="EMBL" id="JBHSVR010000001">
    <property type="protein sequence ID" value="MFC6631817.1"/>
    <property type="molecule type" value="Genomic_DNA"/>
</dbReference>
<dbReference type="Pfam" id="PF04717">
    <property type="entry name" value="Phage_base_V"/>
    <property type="match status" value="1"/>
</dbReference>
<evidence type="ECO:0000313" key="2">
    <source>
        <dbReference type="EMBL" id="MFC6631817.1"/>
    </source>
</evidence>
<dbReference type="RefSeq" id="WP_226865148.1">
    <property type="nucleotide sequence ID" value="NZ_JACZFR010000037.1"/>
</dbReference>
<protein>
    <submittedName>
        <fullName evidence="2">Phage baseplate assembly protein V</fullName>
    </submittedName>
</protein>
<accession>A0ABW1YIG9</accession>
<reference evidence="3" key="1">
    <citation type="journal article" date="2019" name="Int. J. Syst. Evol. Microbiol.">
        <title>The Global Catalogue of Microorganisms (GCM) 10K type strain sequencing project: providing services to taxonomists for standard genome sequencing and annotation.</title>
        <authorList>
            <consortium name="The Broad Institute Genomics Platform"/>
            <consortium name="The Broad Institute Genome Sequencing Center for Infectious Disease"/>
            <person name="Wu L."/>
            <person name="Ma J."/>
        </authorList>
    </citation>
    <scope>NUCLEOTIDE SEQUENCE [LARGE SCALE GENOMIC DNA]</scope>
    <source>
        <strain evidence="3">CGMCC 1.13718</strain>
    </source>
</reference>
<evidence type="ECO:0000259" key="1">
    <source>
        <dbReference type="Pfam" id="PF04717"/>
    </source>
</evidence>
<feature type="domain" description="Gp5/Type VI secretion system Vgr protein OB-fold" evidence="1">
    <location>
        <begin position="24"/>
        <end position="97"/>
    </location>
</feature>